<dbReference type="AlphaFoldDB" id="A0AAD3S2H7"/>
<organism evidence="2 3">
    <name type="scientific">Nepenthes gracilis</name>
    <name type="common">Slender pitcher plant</name>
    <dbReference type="NCBI Taxonomy" id="150966"/>
    <lineage>
        <taxon>Eukaryota</taxon>
        <taxon>Viridiplantae</taxon>
        <taxon>Streptophyta</taxon>
        <taxon>Embryophyta</taxon>
        <taxon>Tracheophyta</taxon>
        <taxon>Spermatophyta</taxon>
        <taxon>Magnoliopsida</taxon>
        <taxon>eudicotyledons</taxon>
        <taxon>Gunneridae</taxon>
        <taxon>Pentapetalae</taxon>
        <taxon>Caryophyllales</taxon>
        <taxon>Nepenthaceae</taxon>
        <taxon>Nepenthes</taxon>
    </lineage>
</organism>
<evidence type="ECO:0000313" key="2">
    <source>
        <dbReference type="EMBL" id="GMH03235.1"/>
    </source>
</evidence>
<sequence length="161" mass="18026">MDQQSLLKDQKGQALLTRLSCWNCLGFFDEVLNYNTRGSGGWICLGPLKHPYDSELCINASSSLFGEQSRLLGYGLPPNGAVIAALMVFMILGIPLAITYSVPYAMMSALMDPFGGWSRLWCPWEVDYGINCLVMEIHHLKNGEAHKPCDLWLRRQVIVTD</sequence>
<dbReference type="Proteomes" id="UP001279734">
    <property type="component" value="Unassembled WGS sequence"/>
</dbReference>
<dbReference type="EMBL" id="BSYO01000004">
    <property type="protein sequence ID" value="GMH03235.1"/>
    <property type="molecule type" value="Genomic_DNA"/>
</dbReference>
<gene>
    <name evidence="2" type="ORF">Nepgr_005074</name>
</gene>
<comment type="caution">
    <text evidence="2">The sequence shown here is derived from an EMBL/GenBank/DDBJ whole genome shotgun (WGS) entry which is preliminary data.</text>
</comment>
<keyword evidence="1" id="KW-1133">Transmembrane helix</keyword>
<keyword evidence="1" id="KW-0472">Membrane</keyword>
<keyword evidence="1" id="KW-0812">Transmembrane</keyword>
<reference evidence="2" key="1">
    <citation type="submission" date="2023-05" db="EMBL/GenBank/DDBJ databases">
        <title>Nepenthes gracilis genome sequencing.</title>
        <authorList>
            <person name="Fukushima K."/>
        </authorList>
    </citation>
    <scope>NUCLEOTIDE SEQUENCE</scope>
    <source>
        <strain evidence="2">SING2019-196</strain>
    </source>
</reference>
<feature type="transmembrane region" description="Helical" evidence="1">
    <location>
        <begin position="81"/>
        <end position="102"/>
    </location>
</feature>
<evidence type="ECO:0000256" key="1">
    <source>
        <dbReference type="SAM" id="Phobius"/>
    </source>
</evidence>
<name>A0AAD3S2H7_NEPGR</name>
<evidence type="ECO:0000313" key="3">
    <source>
        <dbReference type="Proteomes" id="UP001279734"/>
    </source>
</evidence>
<proteinExistence type="predicted"/>
<accession>A0AAD3S2H7</accession>
<protein>
    <submittedName>
        <fullName evidence="2">Uncharacterized protein</fullName>
    </submittedName>
</protein>
<keyword evidence="3" id="KW-1185">Reference proteome</keyword>